<name>A0ABW7APA4_9ACTN</name>
<accession>A0ABW7APA4</accession>
<keyword evidence="2" id="KW-1185">Reference proteome</keyword>
<dbReference type="Proteomes" id="UP001603978">
    <property type="component" value="Unassembled WGS sequence"/>
</dbReference>
<comment type="caution">
    <text evidence="1">The sequence shown here is derived from an EMBL/GenBank/DDBJ whole genome shotgun (WGS) entry which is preliminary data.</text>
</comment>
<reference evidence="1 2" key="1">
    <citation type="submission" date="2024-10" db="EMBL/GenBank/DDBJ databases">
        <authorList>
            <person name="Topkara A.R."/>
            <person name="Saygin H."/>
        </authorList>
    </citation>
    <scope>NUCLEOTIDE SEQUENCE [LARGE SCALE GENOMIC DNA]</scope>
    <source>
        <strain evidence="1 2">M3C6</strain>
    </source>
</reference>
<evidence type="ECO:0000313" key="1">
    <source>
        <dbReference type="EMBL" id="MFG1707949.1"/>
    </source>
</evidence>
<dbReference type="RefSeq" id="WP_393172047.1">
    <property type="nucleotide sequence ID" value="NZ_JBICRM010000024.1"/>
</dbReference>
<organism evidence="1 2">
    <name type="scientific">Nonomuraea marmarensis</name>
    <dbReference type="NCBI Taxonomy" id="3351344"/>
    <lineage>
        <taxon>Bacteria</taxon>
        <taxon>Bacillati</taxon>
        <taxon>Actinomycetota</taxon>
        <taxon>Actinomycetes</taxon>
        <taxon>Streptosporangiales</taxon>
        <taxon>Streptosporangiaceae</taxon>
        <taxon>Nonomuraea</taxon>
    </lineage>
</organism>
<dbReference type="EMBL" id="JBICRM010000024">
    <property type="protein sequence ID" value="MFG1707949.1"/>
    <property type="molecule type" value="Genomic_DNA"/>
</dbReference>
<proteinExistence type="predicted"/>
<protein>
    <submittedName>
        <fullName evidence="1">Uncharacterized protein</fullName>
    </submittedName>
</protein>
<sequence length="43" mass="4351">MSADVDDDVLSMTAMACADDGDGVCSDAEGRRTGARLSLGEVS</sequence>
<gene>
    <name evidence="1" type="ORF">ACFLIM_32550</name>
</gene>
<evidence type="ECO:0000313" key="2">
    <source>
        <dbReference type="Proteomes" id="UP001603978"/>
    </source>
</evidence>